<dbReference type="RefSeq" id="WP_179718742.1">
    <property type="nucleotide sequence ID" value="NZ_BAABFH010000001.1"/>
</dbReference>
<accession>A0A853AE32</accession>
<dbReference type="Gene3D" id="2.40.10.10">
    <property type="entry name" value="Trypsin-like serine proteases"/>
    <property type="match status" value="1"/>
</dbReference>
<dbReference type="InterPro" id="IPR009003">
    <property type="entry name" value="Peptidase_S1_PA"/>
</dbReference>
<evidence type="ECO:0000313" key="1">
    <source>
        <dbReference type="EMBL" id="NYI82744.1"/>
    </source>
</evidence>
<dbReference type="Pfam" id="PF13365">
    <property type="entry name" value="Trypsin_2"/>
    <property type="match status" value="1"/>
</dbReference>
<comment type="caution">
    <text evidence="1">The sequence shown here is derived from an EMBL/GenBank/DDBJ whole genome shotgun (WGS) entry which is preliminary data.</text>
</comment>
<name>A0A853AE32_9PSEU</name>
<gene>
    <name evidence="1" type="ORF">HNR68_001374</name>
</gene>
<dbReference type="Proteomes" id="UP000587002">
    <property type="component" value="Unassembled WGS sequence"/>
</dbReference>
<organism evidence="1 2">
    <name type="scientific">Saccharopolyspora hordei</name>
    <dbReference type="NCBI Taxonomy" id="1838"/>
    <lineage>
        <taxon>Bacteria</taxon>
        <taxon>Bacillati</taxon>
        <taxon>Actinomycetota</taxon>
        <taxon>Actinomycetes</taxon>
        <taxon>Pseudonocardiales</taxon>
        <taxon>Pseudonocardiaceae</taxon>
        <taxon>Saccharopolyspora</taxon>
    </lineage>
</organism>
<protein>
    <recommendedName>
        <fullName evidence="3">Serine protease</fullName>
    </recommendedName>
</protein>
<proteinExistence type="predicted"/>
<dbReference type="EMBL" id="JACCFJ010000001">
    <property type="protein sequence ID" value="NYI82744.1"/>
    <property type="molecule type" value="Genomic_DNA"/>
</dbReference>
<evidence type="ECO:0000313" key="2">
    <source>
        <dbReference type="Proteomes" id="UP000587002"/>
    </source>
</evidence>
<evidence type="ECO:0008006" key="3">
    <source>
        <dbReference type="Google" id="ProtNLM"/>
    </source>
</evidence>
<keyword evidence="2" id="KW-1185">Reference proteome</keyword>
<reference evidence="1 2" key="1">
    <citation type="submission" date="2020-07" db="EMBL/GenBank/DDBJ databases">
        <title>Sequencing the genomes of 1000 actinobacteria strains.</title>
        <authorList>
            <person name="Klenk H.-P."/>
        </authorList>
    </citation>
    <scope>NUCLEOTIDE SEQUENCE [LARGE SCALE GENOMIC DNA]</scope>
    <source>
        <strain evidence="1 2">DSM 44065</strain>
    </source>
</reference>
<dbReference type="SUPFAM" id="SSF50494">
    <property type="entry name" value="Trypsin-like serine proteases"/>
    <property type="match status" value="1"/>
</dbReference>
<sequence>MTGPAVGPLGPALVRVRAGERVLGAGFRVAPDVVAPCAHVVDGAADLVADSPLLGTRGHAVEVLEQDEALDVALLRLAEPPPGALPAPARISGDVADHRFRTVGFPHDVPDGVRVTGRLLGAQGAGLVPMAVDPGLWHVDPGFSGAPVWDEALAGVVGRRPVRAPSVRARREG</sequence>
<dbReference type="InterPro" id="IPR043504">
    <property type="entry name" value="Peptidase_S1_PA_chymotrypsin"/>
</dbReference>
<dbReference type="AlphaFoldDB" id="A0A853AE32"/>